<sequence>MGIVSVVNHWHGPYGSGCNGRVCGIVWQWYEGGCLDCVEQRRIGEAKGVGKVGMAGLSRKESVVTGTGVHVVGIERLRSKDDGEIVPRF</sequence>
<dbReference type="AlphaFoldDB" id="A0AAN9RY60"/>
<accession>A0AAN9RY60</accession>
<dbReference type="EMBL" id="JAYMYS010000008">
    <property type="protein sequence ID" value="KAK7385594.1"/>
    <property type="molecule type" value="Genomic_DNA"/>
</dbReference>
<name>A0AAN9RY60_PSOTE</name>
<keyword evidence="2" id="KW-1185">Reference proteome</keyword>
<organism evidence="1 2">
    <name type="scientific">Psophocarpus tetragonolobus</name>
    <name type="common">Winged bean</name>
    <name type="synonym">Dolichos tetragonolobus</name>
    <dbReference type="NCBI Taxonomy" id="3891"/>
    <lineage>
        <taxon>Eukaryota</taxon>
        <taxon>Viridiplantae</taxon>
        <taxon>Streptophyta</taxon>
        <taxon>Embryophyta</taxon>
        <taxon>Tracheophyta</taxon>
        <taxon>Spermatophyta</taxon>
        <taxon>Magnoliopsida</taxon>
        <taxon>eudicotyledons</taxon>
        <taxon>Gunneridae</taxon>
        <taxon>Pentapetalae</taxon>
        <taxon>rosids</taxon>
        <taxon>fabids</taxon>
        <taxon>Fabales</taxon>
        <taxon>Fabaceae</taxon>
        <taxon>Papilionoideae</taxon>
        <taxon>50 kb inversion clade</taxon>
        <taxon>NPAAA clade</taxon>
        <taxon>indigoferoid/millettioid clade</taxon>
        <taxon>Phaseoleae</taxon>
        <taxon>Psophocarpus</taxon>
    </lineage>
</organism>
<proteinExistence type="predicted"/>
<comment type="caution">
    <text evidence="1">The sequence shown here is derived from an EMBL/GenBank/DDBJ whole genome shotgun (WGS) entry which is preliminary data.</text>
</comment>
<evidence type="ECO:0000313" key="1">
    <source>
        <dbReference type="EMBL" id="KAK7385594.1"/>
    </source>
</evidence>
<protein>
    <submittedName>
        <fullName evidence="1">Uncharacterized protein</fullName>
    </submittedName>
</protein>
<dbReference type="Proteomes" id="UP001386955">
    <property type="component" value="Unassembled WGS sequence"/>
</dbReference>
<evidence type="ECO:0000313" key="2">
    <source>
        <dbReference type="Proteomes" id="UP001386955"/>
    </source>
</evidence>
<gene>
    <name evidence="1" type="ORF">VNO78_31320</name>
</gene>
<reference evidence="1 2" key="1">
    <citation type="submission" date="2024-01" db="EMBL/GenBank/DDBJ databases">
        <title>The genomes of 5 underutilized Papilionoideae crops provide insights into root nodulation and disease resistanc.</title>
        <authorList>
            <person name="Jiang F."/>
        </authorList>
    </citation>
    <scope>NUCLEOTIDE SEQUENCE [LARGE SCALE GENOMIC DNA]</scope>
    <source>
        <strain evidence="1">DUOXIRENSHENG_FW03</strain>
        <tissue evidence="1">Leaves</tissue>
    </source>
</reference>